<dbReference type="PANTHER" id="PTHR23429:SF0">
    <property type="entry name" value="GLUCOSE-6-PHOSPHATE 1-DEHYDROGENASE"/>
    <property type="match status" value="1"/>
</dbReference>
<dbReference type="GO" id="GO:0050661">
    <property type="term" value="F:NADP binding"/>
    <property type="evidence" value="ECO:0007669"/>
    <property type="project" value="UniProtKB-UniRule"/>
</dbReference>
<comment type="pathway">
    <text evidence="1 6">Carbohydrate degradation; pentose phosphate pathway; D-ribulose 5-phosphate from D-glucose 6-phosphate (oxidative stage): step 1/3.</text>
</comment>
<evidence type="ECO:0000256" key="2">
    <source>
        <dbReference type="ARBA" id="ARBA00022526"/>
    </source>
</evidence>
<evidence type="ECO:0000259" key="7">
    <source>
        <dbReference type="Pfam" id="PF00479"/>
    </source>
</evidence>
<comment type="catalytic activity">
    <reaction evidence="6">
        <text>D-glucose 6-phosphate + NADP(+) = 6-phospho-D-glucono-1,5-lactone + NADPH + H(+)</text>
        <dbReference type="Rhea" id="RHEA:15841"/>
        <dbReference type="ChEBI" id="CHEBI:15378"/>
        <dbReference type="ChEBI" id="CHEBI:57783"/>
        <dbReference type="ChEBI" id="CHEBI:57955"/>
        <dbReference type="ChEBI" id="CHEBI:58349"/>
        <dbReference type="ChEBI" id="CHEBI:61548"/>
        <dbReference type="EC" id="1.1.1.49"/>
    </reaction>
</comment>
<keyword evidence="4 6" id="KW-0560">Oxidoreductase</keyword>
<feature type="binding site" evidence="6">
    <location>
        <begin position="8"/>
        <end position="15"/>
    </location>
    <ligand>
        <name>NADP(+)</name>
        <dbReference type="ChEBI" id="CHEBI:58349"/>
    </ligand>
</feature>
<feature type="domain" description="Glucose-6-phosphate dehydrogenase NAD-binding" evidence="7">
    <location>
        <begin position="5"/>
        <end position="188"/>
    </location>
</feature>
<dbReference type="InterPro" id="IPR001282">
    <property type="entry name" value="G6P_DH"/>
</dbReference>
<feature type="binding site" evidence="6">
    <location>
        <position position="42"/>
    </location>
    <ligand>
        <name>NADP(+)</name>
        <dbReference type="ChEBI" id="CHEBI:58349"/>
    </ligand>
</feature>
<comment type="similarity">
    <text evidence="6">Belongs to the glucose-6-phosphate dehydrogenase family.</text>
</comment>
<organism evidence="9 10">
    <name type="scientific">Peptoclostridium litorale DSM 5388</name>
    <dbReference type="NCBI Taxonomy" id="1121324"/>
    <lineage>
        <taxon>Bacteria</taxon>
        <taxon>Bacillati</taxon>
        <taxon>Bacillota</taxon>
        <taxon>Clostridia</taxon>
        <taxon>Peptostreptococcales</taxon>
        <taxon>Peptoclostridiaceae</taxon>
        <taxon>Peptoclostridium</taxon>
    </lineage>
</organism>
<evidence type="ECO:0000256" key="1">
    <source>
        <dbReference type="ARBA" id="ARBA00004937"/>
    </source>
</evidence>
<dbReference type="Gene3D" id="3.40.50.720">
    <property type="entry name" value="NAD(P)-binding Rossmann-like Domain"/>
    <property type="match status" value="1"/>
</dbReference>
<reference evidence="9 10" key="1">
    <citation type="submission" date="2014-03" db="EMBL/GenBank/DDBJ databases">
        <title>Genome sequence of Clostridium litorale W6, DSM 5388.</title>
        <authorList>
            <person name="Poehlein A."/>
            <person name="Jagirdar A."/>
            <person name="Khonsari B."/>
            <person name="Chibani C.M."/>
            <person name="Gutierrez Gutierrez D.A."/>
            <person name="Davydova E."/>
            <person name="Alghaithi H.S."/>
            <person name="Nair K.P."/>
            <person name="Dhamotharan K."/>
            <person name="Chandran L."/>
            <person name="G W."/>
            <person name="Daniel R."/>
        </authorList>
    </citation>
    <scope>NUCLEOTIDE SEQUENCE [LARGE SCALE GENOMIC DNA]</scope>
    <source>
        <strain evidence="9 10">W6</strain>
    </source>
</reference>
<dbReference type="NCBIfam" id="TIGR00871">
    <property type="entry name" value="zwf"/>
    <property type="match status" value="1"/>
</dbReference>
<dbReference type="Pfam" id="PF00479">
    <property type="entry name" value="G6PD_N"/>
    <property type="match status" value="1"/>
</dbReference>
<evidence type="ECO:0000256" key="6">
    <source>
        <dbReference type="HAMAP-Rule" id="MF_00966"/>
    </source>
</evidence>
<evidence type="ECO:0000313" key="10">
    <source>
        <dbReference type="Proteomes" id="UP000027946"/>
    </source>
</evidence>
<dbReference type="Proteomes" id="UP000027946">
    <property type="component" value="Unassembled WGS sequence"/>
</dbReference>
<dbReference type="OrthoDB" id="9802739at2"/>
<comment type="caution">
    <text evidence="9">The sequence shown here is derived from an EMBL/GenBank/DDBJ whole genome shotgun (WGS) entry which is preliminary data.</text>
</comment>
<feature type="active site" description="Proton acceptor" evidence="6">
    <location>
        <position position="241"/>
    </location>
</feature>
<dbReference type="STRING" id="1121324.CLIT_23c00650"/>
<feature type="domain" description="Glucose-6-phosphate dehydrogenase C-terminal" evidence="8">
    <location>
        <begin position="191"/>
        <end position="487"/>
    </location>
</feature>
<feature type="binding site" evidence="6">
    <location>
        <position position="149"/>
    </location>
    <ligand>
        <name>NADP(+)</name>
        <dbReference type="ChEBI" id="CHEBI:58349"/>
    </ligand>
</feature>
<keyword evidence="3 6" id="KW-0521">NADP</keyword>
<dbReference type="PRINTS" id="PR00079">
    <property type="entry name" value="G6PDHDRGNASE"/>
</dbReference>
<feature type="binding site" evidence="6">
    <location>
        <begin position="84"/>
        <end position="85"/>
    </location>
    <ligand>
        <name>NADP(+)</name>
        <dbReference type="ChEBI" id="CHEBI:58349"/>
    </ligand>
</feature>
<feature type="binding site" evidence="6">
    <location>
        <position position="217"/>
    </location>
    <ligand>
        <name>substrate</name>
    </ligand>
</feature>
<dbReference type="AlphaFoldDB" id="A0A069RAF8"/>
<dbReference type="InterPro" id="IPR022675">
    <property type="entry name" value="G6P_DH_C"/>
</dbReference>
<comment type="function">
    <text evidence="6">Catalyzes the oxidation of glucose 6-phosphate to 6-phosphogluconolactone.</text>
</comment>
<evidence type="ECO:0000256" key="3">
    <source>
        <dbReference type="ARBA" id="ARBA00022857"/>
    </source>
</evidence>
<feature type="binding site" evidence="6">
    <location>
        <position position="346"/>
    </location>
    <ligand>
        <name>substrate</name>
    </ligand>
</feature>
<gene>
    <name evidence="6 9" type="primary">zwf</name>
    <name evidence="9" type="ORF">CLIT_23c00650</name>
</gene>
<keyword evidence="10" id="KW-1185">Reference proteome</keyword>
<feature type="binding site" evidence="6">
    <location>
        <position position="179"/>
    </location>
    <ligand>
        <name>substrate</name>
    </ligand>
</feature>
<evidence type="ECO:0000313" key="9">
    <source>
        <dbReference type="EMBL" id="KDR93793.1"/>
    </source>
</evidence>
<dbReference type="Gene3D" id="3.30.360.10">
    <property type="entry name" value="Dihydrodipicolinate Reductase, domain 2"/>
    <property type="match status" value="1"/>
</dbReference>
<dbReference type="InterPro" id="IPR036291">
    <property type="entry name" value="NAD(P)-bd_dom_sf"/>
</dbReference>
<dbReference type="UniPathway" id="UPA00115">
    <property type="reaction ID" value="UER00408"/>
</dbReference>
<dbReference type="GO" id="GO:0005829">
    <property type="term" value="C:cytosol"/>
    <property type="evidence" value="ECO:0007669"/>
    <property type="project" value="TreeGrafter"/>
</dbReference>
<dbReference type="SUPFAM" id="SSF55347">
    <property type="entry name" value="Glyceraldehyde-3-phosphate dehydrogenase-like, C-terminal domain"/>
    <property type="match status" value="1"/>
</dbReference>
<evidence type="ECO:0000259" key="8">
    <source>
        <dbReference type="Pfam" id="PF02781"/>
    </source>
</evidence>
<protein>
    <recommendedName>
        <fullName evidence="6">Glucose-6-phosphate 1-dehydrogenase</fullName>
        <shortName evidence="6">G6PD</shortName>
        <ecNumber evidence="6">1.1.1.49</ecNumber>
    </recommendedName>
</protein>
<dbReference type="PANTHER" id="PTHR23429">
    <property type="entry name" value="GLUCOSE-6-PHOSPHATE 1-DEHYDROGENASE G6PD"/>
    <property type="match status" value="1"/>
</dbReference>
<dbReference type="GO" id="GO:0006006">
    <property type="term" value="P:glucose metabolic process"/>
    <property type="evidence" value="ECO:0007669"/>
    <property type="project" value="UniProtKB-KW"/>
</dbReference>
<evidence type="ECO:0000256" key="5">
    <source>
        <dbReference type="ARBA" id="ARBA00023277"/>
    </source>
</evidence>
<dbReference type="HAMAP" id="MF_00966">
    <property type="entry name" value="G6PD"/>
    <property type="match status" value="1"/>
</dbReference>
<dbReference type="RefSeq" id="WP_038267600.1">
    <property type="nucleotide sequence ID" value="NZ_FSRH01000004.1"/>
</dbReference>
<dbReference type="EMBL" id="JJMM01000026">
    <property type="protein sequence ID" value="KDR93793.1"/>
    <property type="molecule type" value="Genomic_DNA"/>
</dbReference>
<evidence type="ECO:0000256" key="4">
    <source>
        <dbReference type="ARBA" id="ARBA00023002"/>
    </source>
</evidence>
<dbReference type="eggNOG" id="COG0364">
    <property type="taxonomic scope" value="Bacteria"/>
</dbReference>
<name>A0A069RAF8_PEPLI</name>
<dbReference type="PIRSF" id="PIRSF000110">
    <property type="entry name" value="G6PD"/>
    <property type="match status" value="1"/>
</dbReference>
<dbReference type="Pfam" id="PF02781">
    <property type="entry name" value="G6PD_C"/>
    <property type="match status" value="1"/>
</dbReference>
<keyword evidence="2 6" id="KW-0313">Glucose metabolism</keyword>
<sequence>MCLIVLFGGSGDLSRKKLMPSLYNLQCQGKLSEDCHVFAIGRRERNEKEYIKALKEGAFSNSRLGGDERAWKSLSSRIYYRNFDFGDGAAYERLEAEMSKLENEKGLSGSRIYYMAVSPDYFTLITDSIGKAGMNKGAKGSYRRLVIEKPFGRSLESARLLNCEISRVFPEKDIYRIDHYLAKEMIQNIMGIRFSNAIFEPLWSRDNIDNIQISVCEKDGVQGRGGYYDGAGALRDMVQNHIMQMISLICMEPPISLEADEIRDEKVKVIKHIEKIKGGNLKERMVLGQYSAGNVDGGDVAGYRDEEGVPSDSATETFAALKLEVANRRWKGVPVYIRTGKRMSRKLAQIVVQFKTFCQIHGFEPYKEPMPNLLVIRVQPKDGVFFQFNMKKPGSTEEIVTQQMDYCRSCEYSENTPQAYERLFEDVIKGDASLFTRWDEIEGSWKIIDEILSGCTREEQNMQFYEAGSMGPDESEELLQREGRRWWNI</sequence>
<dbReference type="GO" id="GO:0009051">
    <property type="term" value="P:pentose-phosphate shunt, oxidative branch"/>
    <property type="evidence" value="ECO:0007669"/>
    <property type="project" value="TreeGrafter"/>
</dbReference>
<dbReference type="EC" id="1.1.1.49" evidence="6"/>
<accession>A0A069RAF8</accession>
<dbReference type="InterPro" id="IPR022674">
    <property type="entry name" value="G6P_DH_NAD-bd"/>
</dbReference>
<feature type="binding site" evidence="6">
    <location>
        <position position="236"/>
    </location>
    <ligand>
        <name>substrate</name>
    </ligand>
</feature>
<proteinExistence type="inferred from homology"/>
<feature type="binding site" evidence="6">
    <location>
        <position position="341"/>
    </location>
    <ligand>
        <name>substrate</name>
    </ligand>
</feature>
<keyword evidence="5 6" id="KW-0119">Carbohydrate metabolism</keyword>
<dbReference type="GO" id="GO:0004345">
    <property type="term" value="F:glucose-6-phosphate dehydrogenase activity"/>
    <property type="evidence" value="ECO:0007669"/>
    <property type="project" value="UniProtKB-UniRule"/>
</dbReference>
<feature type="binding site" evidence="6">
    <location>
        <position position="183"/>
    </location>
    <ligand>
        <name>substrate</name>
    </ligand>
</feature>
<dbReference type="SUPFAM" id="SSF51735">
    <property type="entry name" value="NAD(P)-binding Rossmann-fold domains"/>
    <property type="match status" value="1"/>
</dbReference>